<protein>
    <submittedName>
        <fullName evidence="2">Uncharacterized protein</fullName>
    </submittedName>
</protein>
<keyword evidence="3" id="KW-1185">Reference proteome</keyword>
<dbReference type="Proteomes" id="UP001139308">
    <property type="component" value="Unassembled WGS sequence"/>
</dbReference>
<dbReference type="EMBL" id="JAKLJA010000038">
    <property type="protein sequence ID" value="MCG5077569.1"/>
    <property type="molecule type" value="Genomic_DNA"/>
</dbReference>
<dbReference type="RefSeq" id="WP_238467466.1">
    <property type="nucleotide sequence ID" value="NZ_JAKLJA010000038.1"/>
</dbReference>
<dbReference type="AlphaFoldDB" id="A0A9X1ZYT1"/>
<organism evidence="2 3">
    <name type="scientific">Paraburkholderia tagetis</name>
    <dbReference type="NCBI Taxonomy" id="2913261"/>
    <lineage>
        <taxon>Bacteria</taxon>
        <taxon>Pseudomonadati</taxon>
        <taxon>Pseudomonadota</taxon>
        <taxon>Betaproteobacteria</taxon>
        <taxon>Burkholderiales</taxon>
        <taxon>Burkholderiaceae</taxon>
        <taxon>Paraburkholderia</taxon>
    </lineage>
</organism>
<comment type="caution">
    <text evidence="2">The sequence shown here is derived from an EMBL/GenBank/DDBJ whole genome shotgun (WGS) entry which is preliminary data.</text>
</comment>
<sequence length="87" mass="9993">MLRRSIGRAEVSRIVMERLARRHPREAASGISHVRYVSRSSWRAARQQARKTVQGKASASQKPWTKKKRRVSKNPALLSVHALAIWH</sequence>
<reference evidence="2" key="1">
    <citation type="submission" date="2022-01" db="EMBL/GenBank/DDBJ databases">
        <title>Genome sequence and assembly of Parabukholderia sp. RG36.</title>
        <authorList>
            <person name="Chhetri G."/>
        </authorList>
    </citation>
    <scope>NUCLEOTIDE SEQUENCE</scope>
    <source>
        <strain evidence="2">RG36</strain>
    </source>
</reference>
<evidence type="ECO:0000313" key="2">
    <source>
        <dbReference type="EMBL" id="MCG5077569.1"/>
    </source>
</evidence>
<accession>A0A9X1ZYT1</accession>
<name>A0A9X1ZYT1_9BURK</name>
<evidence type="ECO:0000313" key="3">
    <source>
        <dbReference type="Proteomes" id="UP001139308"/>
    </source>
</evidence>
<proteinExistence type="predicted"/>
<feature type="region of interest" description="Disordered" evidence="1">
    <location>
        <begin position="47"/>
        <end position="72"/>
    </location>
</feature>
<evidence type="ECO:0000256" key="1">
    <source>
        <dbReference type="SAM" id="MobiDB-lite"/>
    </source>
</evidence>
<gene>
    <name evidence="2" type="ORF">L5014_30220</name>
</gene>